<dbReference type="EMBL" id="LAPZ01000003">
    <property type="protein sequence ID" value="OSY88230.1"/>
    <property type="molecule type" value="Genomic_DNA"/>
</dbReference>
<feature type="domain" description="DUF5916" evidence="2">
    <location>
        <begin position="234"/>
        <end position="342"/>
    </location>
</feature>
<proteinExistence type="predicted"/>
<dbReference type="InterPro" id="IPR010502">
    <property type="entry name" value="Carb-bd_dom_fam9"/>
</dbReference>
<dbReference type="Proteomes" id="UP000194221">
    <property type="component" value="Unassembled WGS sequence"/>
</dbReference>
<dbReference type="CDD" id="cd09618">
    <property type="entry name" value="CBM9_like_2"/>
    <property type="match status" value="1"/>
</dbReference>
<dbReference type="GO" id="GO:0004553">
    <property type="term" value="F:hydrolase activity, hydrolyzing O-glycosyl compounds"/>
    <property type="evidence" value="ECO:0007669"/>
    <property type="project" value="InterPro"/>
</dbReference>
<reference evidence="3 4" key="1">
    <citation type="submission" date="2015-03" db="EMBL/GenBank/DDBJ databases">
        <title>Genome sequence of Tenacibaculum sp. S2-2, isolated from intestinal microbiota of sea cucumber, Apostichopus japonicas.</title>
        <authorList>
            <person name="Shao Z."/>
            <person name="Wang L."/>
            <person name="Li X."/>
        </authorList>
    </citation>
    <scope>NUCLEOTIDE SEQUENCE [LARGE SCALE GENOMIC DNA]</scope>
    <source>
        <strain evidence="3 4">S2-2</strain>
    </source>
</reference>
<dbReference type="RefSeq" id="WP_086029944.1">
    <property type="nucleotide sequence ID" value="NZ_LAPZ01000003.1"/>
</dbReference>
<evidence type="ECO:0000259" key="1">
    <source>
        <dbReference type="Pfam" id="PF06452"/>
    </source>
</evidence>
<organism evidence="3 4">
    <name type="scientific">Tenacibaculum holothuriorum</name>
    <dbReference type="NCBI Taxonomy" id="1635173"/>
    <lineage>
        <taxon>Bacteria</taxon>
        <taxon>Pseudomonadati</taxon>
        <taxon>Bacteroidota</taxon>
        <taxon>Flavobacteriia</taxon>
        <taxon>Flavobacteriales</taxon>
        <taxon>Flavobacteriaceae</taxon>
        <taxon>Tenacibaculum</taxon>
    </lineage>
</organism>
<gene>
    <name evidence="3" type="ORF">WH52_05465</name>
</gene>
<evidence type="ECO:0000313" key="3">
    <source>
        <dbReference type="EMBL" id="OSY88230.1"/>
    </source>
</evidence>
<dbReference type="GO" id="GO:0016052">
    <property type="term" value="P:carbohydrate catabolic process"/>
    <property type="evidence" value="ECO:0007669"/>
    <property type="project" value="InterPro"/>
</dbReference>
<name>A0A1Y2PDI4_9FLAO</name>
<evidence type="ECO:0000313" key="4">
    <source>
        <dbReference type="Proteomes" id="UP000194221"/>
    </source>
</evidence>
<sequence length="725" mass="84472">MRKLFVLYCYVTTCFCFGQNNPTIPFFKEEIKVDGNLNEAVWNQAQEFSGFYNFYPNDEGKSKNKTVVKMFHDGEKLYISAIYFDTTSKNNISTLKRDNHGGSVVHSDAFGVVLDPFNKENNGYYFTINAGNAQLEALIDFDGTDYSQNESWNATWESKTKVEGTKKIYEMAIPFKALNYDIANNTWGIQFFYRDFKIPLWMTYTDLARNYIQYDLRFTKDVVIENLPQKSASRFTATPSITYNYQKNVTDDTHQSVFTPSLDIQYNLTSSLRLDASINPDFSQIDVDQQVTNITRFAVNFPERRNFFLENSDLFNTLGTFGVNPFYSRRIGATTNMQFGIKLSGNVSSNTRIGVLNAQTEEEESNPAQNYAVLVGRQKLSDAFTTTAYLVNRQETDGFSFKNDYNRVLGLNFNYKSKNNKWSGQTNFGKSYSDGLKSDNNFFNIEGQYNTRETYFKGAFKSVDKNFIADVGFTPRLYNFDAINQQTIRESYLDSYINFQKRHYPKNSKTIDNYRYLYLENDMFFSSDGTLTESNTSIGNTIWFKKNLAAVYLYVANRYNNLKYGFDILGNGNPIQPGIYNDFYTFFGYNNSASNTNFYYSLRGTYGEYFGGKRYAAEVWTGYRMLPFANIAIEYKQNYIDLNNLGKETFHLLNFTGEVFFSNRLNWTTYVQYNTQRDNFNINSRLQWEYKPLSYVYLVVTDNFNKRISRQNWGVAFKMNYRFDF</sequence>
<keyword evidence="4" id="KW-1185">Reference proteome</keyword>
<protein>
    <submittedName>
        <fullName evidence="3">Uncharacterized protein</fullName>
    </submittedName>
</protein>
<dbReference type="SUPFAM" id="SSF49344">
    <property type="entry name" value="CBD9-like"/>
    <property type="match status" value="1"/>
</dbReference>
<dbReference type="STRING" id="1635173.WH52_05465"/>
<dbReference type="AlphaFoldDB" id="A0A1Y2PDI4"/>
<feature type="domain" description="Carbohydrate-binding" evidence="1">
    <location>
        <begin position="33"/>
        <end position="195"/>
    </location>
</feature>
<dbReference type="Pfam" id="PF19313">
    <property type="entry name" value="DUF5916"/>
    <property type="match status" value="1"/>
</dbReference>
<dbReference type="Gene3D" id="2.60.40.1190">
    <property type="match status" value="1"/>
</dbReference>
<comment type="caution">
    <text evidence="3">The sequence shown here is derived from an EMBL/GenBank/DDBJ whole genome shotgun (WGS) entry which is preliminary data.</text>
</comment>
<evidence type="ECO:0000259" key="2">
    <source>
        <dbReference type="Pfam" id="PF19313"/>
    </source>
</evidence>
<dbReference type="OrthoDB" id="9786766at2"/>
<dbReference type="GO" id="GO:0030246">
    <property type="term" value="F:carbohydrate binding"/>
    <property type="evidence" value="ECO:0007669"/>
    <property type="project" value="InterPro"/>
</dbReference>
<dbReference type="Pfam" id="PF06452">
    <property type="entry name" value="CBM9_1"/>
    <property type="match status" value="1"/>
</dbReference>
<dbReference type="InterPro" id="IPR045670">
    <property type="entry name" value="DUF5916"/>
</dbReference>
<accession>A0A1Y2PDI4</accession>
<dbReference type="InParanoid" id="A0A1Y2PDI4"/>